<feature type="region of interest" description="Disordered" evidence="1">
    <location>
        <begin position="276"/>
        <end position="306"/>
    </location>
</feature>
<proteinExistence type="predicted"/>
<dbReference type="Proteomes" id="UP000503349">
    <property type="component" value="Chromosome 18"/>
</dbReference>
<dbReference type="AlphaFoldDB" id="A0A6G1QJU1"/>
<feature type="compositionally biased region" description="Acidic residues" evidence="1">
    <location>
        <begin position="157"/>
        <end position="178"/>
    </location>
</feature>
<feature type="compositionally biased region" description="Low complexity" evidence="1">
    <location>
        <begin position="569"/>
        <end position="584"/>
    </location>
</feature>
<organism evidence="2 3">
    <name type="scientific">Channa argus</name>
    <name type="common">Northern snakehead</name>
    <name type="synonym">Ophicephalus argus</name>
    <dbReference type="NCBI Taxonomy" id="215402"/>
    <lineage>
        <taxon>Eukaryota</taxon>
        <taxon>Metazoa</taxon>
        <taxon>Chordata</taxon>
        <taxon>Craniata</taxon>
        <taxon>Vertebrata</taxon>
        <taxon>Euteleostomi</taxon>
        <taxon>Actinopterygii</taxon>
        <taxon>Neopterygii</taxon>
        <taxon>Teleostei</taxon>
        <taxon>Neoteleostei</taxon>
        <taxon>Acanthomorphata</taxon>
        <taxon>Anabantaria</taxon>
        <taxon>Anabantiformes</taxon>
        <taxon>Channoidei</taxon>
        <taxon>Channidae</taxon>
        <taxon>Channa</taxon>
    </lineage>
</organism>
<evidence type="ECO:0000313" key="3">
    <source>
        <dbReference type="Proteomes" id="UP000503349"/>
    </source>
</evidence>
<evidence type="ECO:0000256" key="1">
    <source>
        <dbReference type="SAM" id="MobiDB-lite"/>
    </source>
</evidence>
<dbReference type="Pfam" id="PF15449">
    <property type="entry name" value="Retinal"/>
    <property type="match status" value="2"/>
</dbReference>
<feature type="region of interest" description="Disordered" evidence="1">
    <location>
        <begin position="387"/>
        <end position="412"/>
    </location>
</feature>
<gene>
    <name evidence="2" type="ORF">EXN66_Car018206</name>
</gene>
<name>A0A6G1QJU1_CHAAH</name>
<dbReference type="EMBL" id="CM015729">
    <property type="protein sequence ID" value="KAF3702518.1"/>
    <property type="molecule type" value="Genomic_DNA"/>
</dbReference>
<feature type="region of interest" description="Disordered" evidence="1">
    <location>
        <begin position="619"/>
        <end position="681"/>
    </location>
</feature>
<dbReference type="InterPro" id="IPR029352">
    <property type="entry name" value="PCARE"/>
</dbReference>
<feature type="compositionally biased region" description="Low complexity" evidence="1">
    <location>
        <begin position="144"/>
        <end position="156"/>
    </location>
</feature>
<dbReference type="PANTHER" id="PTHR22017">
    <property type="entry name" value="PHOTORECEPTOR CILIUM ACTIN REGULATOR"/>
    <property type="match status" value="1"/>
</dbReference>
<feature type="region of interest" description="Disordered" evidence="1">
    <location>
        <begin position="101"/>
        <end position="198"/>
    </location>
</feature>
<keyword evidence="3" id="KW-1185">Reference proteome</keyword>
<accession>A0A6G1QJU1</accession>
<sequence length="681" mass="75232">MGPGVIPGKPSNGTANASELPPDLLQQLLQQSTEKMRLVGGSVQALGDTTLEEAVEYFSSLSKLLFEKLQAKQAAEQRLTQVLAKVEGAAIRKFNPEDLALHSEDSGIGGENESLTGSERHRHHRGSAESGSCGSGVNGGGAFDSLPNSLPNLLSNNEDDEEDDDEEEDEDNDEYEVYESDRTGRKRSNSSPPDPSQSLRYMHLNYIQHQQPTVKRPMTAVTAPKNGHSSKGRSESIVKELQKSHRDLNERLKNIAEIHRNKEAAGSHNLYRTGLRRHSSCGAESAQKSPLRGNQPCSLPQPPKRQSVRRLINTFSQGVDGRPEQSLANVPPHIRRPRRSEILVLSDPVNNNNGGLVINGNNNNNSWPDGRDDLDVENLPPPPPEVLMDNSFQGNEGIQGKEDGLQEKSSQSLPVINQKTRVSQRLRASVQNVEVLPNRTSMTPRLISITSTRPVRQDAVMGAQDAEQPPEANLDPEMEKANCLYQQARKIIHLRNAAEFPDRRNNTELIGRVPSPVQARTGHKCENNEFYEGEMSSCLPVTAPPVSRVRLPPSYPSVCHRFPSPPVFRPQSPSRPSSRPSSPRTLIRATENNTEELIPSVSFREARSVFCQNELKTSQTCTSSGSPVVPRLWGEASRGRLPSRRMENASLRSHSEQRPGLFSHSKLSKDDSSTCTKDQEE</sequence>
<evidence type="ECO:0000313" key="2">
    <source>
        <dbReference type="EMBL" id="KAF3702518.1"/>
    </source>
</evidence>
<feature type="compositionally biased region" description="Gly residues" evidence="1">
    <location>
        <begin position="133"/>
        <end position="142"/>
    </location>
</feature>
<reference evidence="2 3" key="1">
    <citation type="submission" date="2019-02" db="EMBL/GenBank/DDBJ databases">
        <title>Opniocepnalus argus genome.</title>
        <authorList>
            <person name="Zhou C."/>
            <person name="Xiao S."/>
        </authorList>
    </citation>
    <scope>NUCLEOTIDE SEQUENCE [LARGE SCALE GENOMIC DNA]</scope>
    <source>
        <strain evidence="2">OARG1902GOOAL</strain>
        <tissue evidence="2">Muscle</tissue>
    </source>
</reference>
<reference evidence="3" key="2">
    <citation type="submission" date="2019-02" db="EMBL/GenBank/DDBJ databases">
        <title>Opniocepnalus argus Var Kimnra genome.</title>
        <authorList>
            <person name="Zhou C."/>
            <person name="Xiao S."/>
        </authorList>
    </citation>
    <scope>NUCLEOTIDE SEQUENCE [LARGE SCALE GENOMIC DNA]</scope>
</reference>
<protein>
    <submittedName>
        <fullName evidence="2">Uncharacterized protein</fullName>
    </submittedName>
</protein>
<feature type="region of interest" description="Disordered" evidence="1">
    <location>
        <begin position="562"/>
        <end position="586"/>
    </location>
</feature>
<dbReference type="PANTHER" id="PTHR22017:SF3">
    <property type="entry name" value="PHOTORECEPTOR CILIUM ACTIN REGULATOR 2"/>
    <property type="match status" value="1"/>
</dbReference>
<feature type="region of interest" description="Disordered" evidence="1">
    <location>
        <begin position="211"/>
        <end position="237"/>
    </location>
</feature>
<feature type="region of interest" description="Disordered" evidence="1">
    <location>
        <begin position="1"/>
        <end position="21"/>
    </location>
</feature>